<proteinExistence type="inferred from homology"/>
<dbReference type="HAMAP" id="MF_00599">
    <property type="entry name" value="FtsB"/>
    <property type="match status" value="1"/>
</dbReference>
<keyword evidence="6 7" id="KW-0131">Cell cycle</keyword>
<comment type="similarity">
    <text evidence="7">Belongs to the FtsB family.</text>
</comment>
<comment type="subcellular location">
    <subcellularLocation>
        <location evidence="7">Cell inner membrane</location>
        <topology evidence="7">Single-pass type II membrane protein</topology>
    </subcellularLocation>
    <text evidence="7">Localizes to the division septum.</text>
</comment>
<dbReference type="PANTHER" id="PTHR37485">
    <property type="entry name" value="CELL DIVISION PROTEIN FTSB"/>
    <property type="match status" value="1"/>
</dbReference>
<evidence type="ECO:0000256" key="4">
    <source>
        <dbReference type="ARBA" id="ARBA00022989"/>
    </source>
</evidence>
<dbReference type="PANTHER" id="PTHR37485:SF1">
    <property type="entry name" value="CELL DIVISION PROTEIN FTSB"/>
    <property type="match status" value="1"/>
</dbReference>
<evidence type="ECO:0000313" key="9">
    <source>
        <dbReference type="Proteomes" id="UP000319486"/>
    </source>
</evidence>
<sequence>MLRWIALVLILILIGLQLKLWSGNGSMREVDALRVSVKKQTDDNAKLLQRNQAVGADVLDLKHGDQAVEARARTELGLIKPGEVFYQVVEQPAHAGSVLPPPPPAASAGSP</sequence>
<dbReference type="NCBIfam" id="NF002058">
    <property type="entry name" value="PRK00888.1"/>
    <property type="match status" value="1"/>
</dbReference>
<keyword evidence="9" id="KW-1185">Reference proteome</keyword>
<name>A0A502BX05_9GAMM</name>
<gene>
    <name evidence="7 8" type="primary">ftsB</name>
    <name evidence="8" type="ORF">EAH88_16695</name>
</gene>
<keyword evidence="1 7" id="KW-1003">Cell membrane</keyword>
<dbReference type="AlphaFoldDB" id="A0A502BX05"/>
<comment type="subunit">
    <text evidence="7">Part of a complex composed of FtsB, FtsL and FtsQ.</text>
</comment>
<accession>A0A502BX05</accession>
<reference evidence="8 9" key="1">
    <citation type="journal article" date="2019" name="Environ. Microbiol.">
        <title>Species interactions and distinct microbial communities in high Arctic permafrost affected cryosols are associated with the CH4 and CO2 gas fluxes.</title>
        <authorList>
            <person name="Altshuler I."/>
            <person name="Hamel J."/>
            <person name="Turney S."/>
            <person name="Magnuson E."/>
            <person name="Levesque R."/>
            <person name="Greer C."/>
            <person name="Whyte L.G."/>
        </authorList>
    </citation>
    <scope>NUCLEOTIDE SEQUENCE [LARGE SCALE GENOMIC DNA]</scope>
    <source>
        <strain evidence="8 9">S13Y</strain>
    </source>
</reference>
<keyword evidence="7" id="KW-0997">Cell inner membrane</keyword>
<organism evidence="8 9">
    <name type="scientific">Rhodanobacter glycinis</name>
    <dbReference type="NCBI Taxonomy" id="582702"/>
    <lineage>
        <taxon>Bacteria</taxon>
        <taxon>Pseudomonadati</taxon>
        <taxon>Pseudomonadota</taxon>
        <taxon>Gammaproteobacteria</taxon>
        <taxon>Lysobacterales</taxon>
        <taxon>Rhodanobacteraceae</taxon>
        <taxon>Rhodanobacter</taxon>
    </lineage>
</organism>
<dbReference type="EMBL" id="RCZO01000011">
    <property type="protein sequence ID" value="TPG05002.1"/>
    <property type="molecule type" value="Genomic_DNA"/>
</dbReference>
<evidence type="ECO:0000256" key="2">
    <source>
        <dbReference type="ARBA" id="ARBA00022618"/>
    </source>
</evidence>
<keyword evidence="2 7" id="KW-0132">Cell division</keyword>
<dbReference type="Pfam" id="PF04977">
    <property type="entry name" value="DivIC"/>
    <property type="match status" value="1"/>
</dbReference>
<dbReference type="Proteomes" id="UP000319486">
    <property type="component" value="Unassembled WGS sequence"/>
</dbReference>
<feature type="topological domain" description="Periplasmic" evidence="7">
    <location>
        <begin position="23"/>
        <end position="111"/>
    </location>
</feature>
<evidence type="ECO:0000256" key="1">
    <source>
        <dbReference type="ARBA" id="ARBA00022475"/>
    </source>
</evidence>
<dbReference type="GO" id="GO:0030428">
    <property type="term" value="C:cell septum"/>
    <property type="evidence" value="ECO:0007669"/>
    <property type="project" value="TreeGrafter"/>
</dbReference>
<keyword evidence="3 7" id="KW-0812">Transmembrane</keyword>
<dbReference type="RefSeq" id="WP_140654995.1">
    <property type="nucleotide sequence ID" value="NZ_RCZO01000011.1"/>
</dbReference>
<keyword evidence="5 7" id="KW-0472">Membrane</keyword>
<dbReference type="GO" id="GO:0005886">
    <property type="term" value="C:plasma membrane"/>
    <property type="evidence" value="ECO:0007669"/>
    <property type="project" value="UniProtKB-SubCell"/>
</dbReference>
<comment type="function">
    <text evidence="7">Essential cell division protein. May link together the upstream cell division proteins, which are predominantly cytoplasmic, with the downstream cell division proteins, which are predominantly periplasmic.</text>
</comment>
<evidence type="ECO:0000256" key="5">
    <source>
        <dbReference type="ARBA" id="ARBA00023136"/>
    </source>
</evidence>
<dbReference type="InterPro" id="IPR023081">
    <property type="entry name" value="Cell_div_FtsB"/>
</dbReference>
<dbReference type="InterPro" id="IPR007060">
    <property type="entry name" value="FtsL/DivIC"/>
</dbReference>
<feature type="topological domain" description="Cytoplasmic" evidence="7">
    <location>
        <begin position="1"/>
        <end position="4"/>
    </location>
</feature>
<dbReference type="GO" id="GO:0032153">
    <property type="term" value="C:cell division site"/>
    <property type="evidence" value="ECO:0007669"/>
    <property type="project" value="UniProtKB-UniRule"/>
</dbReference>
<dbReference type="GO" id="GO:0043093">
    <property type="term" value="P:FtsZ-dependent cytokinesis"/>
    <property type="evidence" value="ECO:0007669"/>
    <property type="project" value="UniProtKB-UniRule"/>
</dbReference>
<comment type="caution">
    <text evidence="8">The sequence shown here is derived from an EMBL/GenBank/DDBJ whole genome shotgun (WGS) entry which is preliminary data.</text>
</comment>
<keyword evidence="4 7" id="KW-1133">Transmembrane helix</keyword>
<evidence type="ECO:0000256" key="3">
    <source>
        <dbReference type="ARBA" id="ARBA00022692"/>
    </source>
</evidence>
<evidence type="ECO:0000313" key="8">
    <source>
        <dbReference type="EMBL" id="TPG05002.1"/>
    </source>
</evidence>
<protein>
    <recommendedName>
        <fullName evidence="7">Cell division protein FtsB</fullName>
    </recommendedName>
</protein>
<evidence type="ECO:0000256" key="7">
    <source>
        <dbReference type="HAMAP-Rule" id="MF_00599"/>
    </source>
</evidence>
<evidence type="ECO:0000256" key="6">
    <source>
        <dbReference type="ARBA" id="ARBA00023306"/>
    </source>
</evidence>